<keyword evidence="2" id="KW-1185">Reference proteome</keyword>
<dbReference type="InterPro" id="IPR036163">
    <property type="entry name" value="HMA_dom_sf"/>
</dbReference>
<dbReference type="AlphaFoldDB" id="A0A428N1J0"/>
<dbReference type="Proteomes" id="UP000275076">
    <property type="component" value="Unassembled WGS sequence"/>
</dbReference>
<proteinExistence type="predicted"/>
<evidence type="ECO:0000313" key="1">
    <source>
        <dbReference type="EMBL" id="RSL32354.1"/>
    </source>
</evidence>
<dbReference type="SUPFAM" id="SSF55008">
    <property type="entry name" value="HMA, heavy metal-associated domain"/>
    <property type="match status" value="1"/>
</dbReference>
<sequence length="98" mass="11437">MVSEKKWEKKKRIKRKTVTDLINRTIAIADMKKEDEDRINEVLYDVWGVRNVTIHPHKGEAVVSFDEDAASLIDFEQAIRDSGFVMEETTSQNERQDL</sequence>
<protein>
    <recommendedName>
        <fullName evidence="3">HMA domain-containing protein</fullName>
    </recommendedName>
</protein>
<dbReference type="OrthoDB" id="2884671at2"/>
<evidence type="ECO:0008006" key="3">
    <source>
        <dbReference type="Google" id="ProtNLM"/>
    </source>
</evidence>
<organism evidence="1 2">
    <name type="scientific">Salibacterium salarium</name>
    <dbReference type="NCBI Taxonomy" id="284579"/>
    <lineage>
        <taxon>Bacteria</taxon>
        <taxon>Bacillati</taxon>
        <taxon>Bacillota</taxon>
        <taxon>Bacilli</taxon>
        <taxon>Bacillales</taxon>
        <taxon>Bacillaceae</taxon>
    </lineage>
</organism>
<name>A0A428N1J0_9BACI</name>
<dbReference type="GO" id="GO:0046872">
    <property type="term" value="F:metal ion binding"/>
    <property type="evidence" value="ECO:0007669"/>
    <property type="project" value="InterPro"/>
</dbReference>
<gene>
    <name evidence="1" type="ORF">D7Z54_15775</name>
</gene>
<dbReference type="EMBL" id="RBVX01000015">
    <property type="protein sequence ID" value="RSL32354.1"/>
    <property type="molecule type" value="Genomic_DNA"/>
</dbReference>
<evidence type="ECO:0000313" key="2">
    <source>
        <dbReference type="Proteomes" id="UP000275076"/>
    </source>
</evidence>
<reference evidence="1 2" key="1">
    <citation type="submission" date="2018-10" db="EMBL/GenBank/DDBJ databases">
        <title>Draft genome sequence of Bacillus salarius IM0101, isolated from a hypersaline soil in Inner Mongolia, China.</title>
        <authorList>
            <person name="Yamprayoonswat W."/>
            <person name="Boonvisut S."/>
            <person name="Jumpathong W."/>
            <person name="Sittihan S."/>
            <person name="Ruangsuj P."/>
            <person name="Wanthongcharoen S."/>
            <person name="Thongpramul N."/>
            <person name="Pimmason S."/>
            <person name="Yu B."/>
            <person name="Yasawong M."/>
        </authorList>
    </citation>
    <scope>NUCLEOTIDE SEQUENCE [LARGE SCALE GENOMIC DNA]</scope>
    <source>
        <strain evidence="1 2">IM0101</strain>
    </source>
</reference>
<comment type="caution">
    <text evidence="1">The sequence shown here is derived from an EMBL/GenBank/DDBJ whole genome shotgun (WGS) entry which is preliminary data.</text>
</comment>
<accession>A0A428N1J0</accession>
<dbReference type="Gene3D" id="3.30.70.100">
    <property type="match status" value="1"/>
</dbReference>